<dbReference type="Proteomes" id="UP000282435">
    <property type="component" value="Chromosome"/>
</dbReference>
<dbReference type="Proteomes" id="UP000077589">
    <property type="component" value="Unassembled WGS sequence"/>
</dbReference>
<evidence type="ECO:0000313" key="12">
    <source>
        <dbReference type="Proteomes" id="UP000282435"/>
    </source>
</evidence>
<dbReference type="Gene3D" id="3.30.70.1060">
    <property type="entry name" value="Dimeric alpha+beta barrel"/>
    <property type="match status" value="1"/>
</dbReference>
<dbReference type="PANTHER" id="PTHR33606">
    <property type="entry name" value="PROTEIN YCII"/>
    <property type="match status" value="1"/>
</dbReference>
<evidence type="ECO:0000313" key="4">
    <source>
        <dbReference type="EMBL" id="OAM18160.1"/>
    </source>
</evidence>
<evidence type="ECO:0000313" key="10">
    <source>
        <dbReference type="Proteomes" id="UP000078103"/>
    </source>
</evidence>
<reference evidence="3 12" key="4">
    <citation type="submission" date="2018-12" db="EMBL/GenBank/DDBJ databases">
        <title>Genome sequencing of Eikenella corrodens KCOM 3110 (= JS217).</title>
        <authorList>
            <person name="Koo J.-K."/>
            <person name="Park S.-N."/>
            <person name="Lim Y.K."/>
        </authorList>
    </citation>
    <scope>NUCLEOTIDE SEQUENCE [LARGE SCALE GENOMIC DNA]</scope>
    <source>
        <strain evidence="3 12">KCOM 3110</strain>
    </source>
</reference>
<dbReference type="STRING" id="539.A7P85_00265"/>
<dbReference type="EMBL" id="CP034670">
    <property type="protein sequence ID" value="AZR59348.1"/>
    <property type="molecule type" value="Genomic_DNA"/>
</dbReference>
<reference evidence="8 9" key="1">
    <citation type="submission" date="2016-05" db="EMBL/GenBank/DDBJ databases">
        <title>Draft genome of Corynebacterium afermentans subsp. afermentans LCDC 88199T.</title>
        <authorList>
            <person name="Bernier A.-M."/>
            <person name="Bernard K."/>
        </authorList>
    </citation>
    <scope>NUCLEOTIDE SEQUENCE [LARGE SCALE GENOMIC DNA]</scope>
    <source>
        <strain evidence="9">NML01-0328</strain>
        <strain evidence="8">NML04-0072</strain>
        <strain evidence="10">NML120819</strain>
    </source>
</reference>
<reference evidence="5" key="2">
    <citation type="submission" date="2016-05" db="EMBL/GenBank/DDBJ databases">
        <authorList>
            <person name="Lavstsen T."/>
            <person name="Jespersen J.S."/>
        </authorList>
    </citation>
    <scope>NUCLEOTIDE SEQUENCE</scope>
    <source>
        <strain evidence="4">NML01-0328</strain>
        <strain evidence="6">NML04-0072</strain>
        <strain evidence="5">NML120819</strain>
    </source>
</reference>
<evidence type="ECO:0000313" key="7">
    <source>
        <dbReference type="EMBL" id="SNW09602.1"/>
    </source>
</evidence>
<evidence type="ECO:0000313" key="5">
    <source>
        <dbReference type="EMBL" id="OAM20533.1"/>
    </source>
</evidence>
<dbReference type="Proteomes" id="UP000078103">
    <property type="component" value="Unassembled WGS sequence"/>
</dbReference>
<dbReference type="OrthoDB" id="9797014at2"/>
<dbReference type="PANTHER" id="PTHR33606:SF3">
    <property type="entry name" value="PROTEIN YCII"/>
    <property type="match status" value="1"/>
</dbReference>
<dbReference type="AlphaFoldDB" id="A0A1A9RMR6"/>
<evidence type="ECO:0000313" key="11">
    <source>
        <dbReference type="Proteomes" id="UP000215465"/>
    </source>
</evidence>
<dbReference type="InterPro" id="IPR011008">
    <property type="entry name" value="Dimeric_a/b-barrel"/>
</dbReference>
<dbReference type="Proteomes" id="UP000078003">
    <property type="component" value="Unassembled WGS sequence"/>
</dbReference>
<protein>
    <submittedName>
        <fullName evidence="3">YciI family protein</fullName>
    </submittedName>
    <submittedName>
        <fullName evidence="7">YciI-like protein</fullName>
    </submittedName>
</protein>
<evidence type="ECO:0000313" key="9">
    <source>
        <dbReference type="Proteomes" id="UP000078003"/>
    </source>
</evidence>
<proteinExistence type="inferred from homology"/>
<dbReference type="EMBL" id="LXSF01000001">
    <property type="protein sequence ID" value="OAM18160.1"/>
    <property type="molecule type" value="Genomic_DNA"/>
</dbReference>
<gene>
    <name evidence="4" type="ORF">A7P85_00265</name>
    <name evidence="5" type="ORF">A7P89_09330</name>
    <name evidence="6" type="ORF">A7P90_02430</name>
    <name evidence="3" type="ORF">ELB75_04490</name>
    <name evidence="7" type="ORF">SAMEA4412678_01537</name>
</gene>
<dbReference type="InterPro" id="IPR005545">
    <property type="entry name" value="YCII"/>
</dbReference>
<evidence type="ECO:0000259" key="2">
    <source>
        <dbReference type="Pfam" id="PF03795"/>
    </source>
</evidence>
<evidence type="ECO:0000313" key="6">
    <source>
        <dbReference type="EMBL" id="OAM21751.1"/>
    </source>
</evidence>
<reference evidence="7 11" key="3">
    <citation type="submission" date="2017-06" db="EMBL/GenBank/DDBJ databases">
        <authorList>
            <consortium name="Pathogen Informatics"/>
        </authorList>
    </citation>
    <scope>NUCLEOTIDE SEQUENCE [LARGE SCALE GENOMIC DNA]</scope>
    <source>
        <strain evidence="7 11">NCTC10596</strain>
    </source>
</reference>
<dbReference type="KEGG" id="ecor:SAMEA4412678_1537"/>
<dbReference type="Pfam" id="PF03795">
    <property type="entry name" value="YCII"/>
    <property type="match status" value="1"/>
</dbReference>
<dbReference type="EMBL" id="LXSH01000027">
    <property type="protein sequence ID" value="OAM20533.1"/>
    <property type="molecule type" value="Genomic_DNA"/>
</dbReference>
<dbReference type="SUPFAM" id="SSF54909">
    <property type="entry name" value="Dimeric alpha+beta barrel"/>
    <property type="match status" value="1"/>
</dbReference>
<organism evidence="5 10">
    <name type="scientific">Eikenella corrodens</name>
    <dbReference type="NCBI Taxonomy" id="539"/>
    <lineage>
        <taxon>Bacteria</taxon>
        <taxon>Pseudomonadati</taxon>
        <taxon>Pseudomonadota</taxon>
        <taxon>Betaproteobacteria</taxon>
        <taxon>Neisseriales</taxon>
        <taxon>Neisseriaceae</taxon>
        <taxon>Eikenella</taxon>
    </lineage>
</organism>
<dbReference type="NCBIfam" id="NF008473">
    <property type="entry name" value="PRK11370.1"/>
    <property type="match status" value="1"/>
</dbReference>
<name>A0A1A9RMR6_EIKCO</name>
<dbReference type="EMBL" id="LXSG01000015">
    <property type="protein sequence ID" value="OAM21751.1"/>
    <property type="molecule type" value="Genomic_DNA"/>
</dbReference>
<evidence type="ECO:0000313" key="8">
    <source>
        <dbReference type="Proteomes" id="UP000077589"/>
    </source>
</evidence>
<evidence type="ECO:0000256" key="1">
    <source>
        <dbReference type="ARBA" id="ARBA00007689"/>
    </source>
</evidence>
<dbReference type="RefSeq" id="WP_003824304.1">
    <property type="nucleotide sequence ID" value="NZ_CP034670.1"/>
</dbReference>
<dbReference type="Proteomes" id="UP000215465">
    <property type="component" value="Chromosome 1"/>
</dbReference>
<evidence type="ECO:0000313" key="3">
    <source>
        <dbReference type="EMBL" id="AZR59348.1"/>
    </source>
</evidence>
<dbReference type="InterPro" id="IPR051807">
    <property type="entry name" value="Sec-metab_biosynth-assoc"/>
</dbReference>
<accession>A0A1A9RMR6</accession>
<sequence>MLFMLMASDVADSTEARLAARSAHLARLEKLAEAGRLVLAGPCPLPEGETGFSGSLIVADFASLDEAEEWAGQDPYVEAGVYAEILIRPFKKVLPA</sequence>
<feature type="domain" description="YCII-related" evidence="2">
    <location>
        <begin position="1"/>
        <end position="91"/>
    </location>
</feature>
<comment type="similarity">
    <text evidence="1">Belongs to the YciI family.</text>
</comment>
<dbReference type="EMBL" id="LT906482">
    <property type="protein sequence ID" value="SNW09602.1"/>
    <property type="molecule type" value="Genomic_DNA"/>
</dbReference>